<dbReference type="AlphaFoldDB" id="Q6K418"/>
<evidence type="ECO:0000313" key="1">
    <source>
        <dbReference type="EMBL" id="BAD23423.1"/>
    </source>
</evidence>
<accession>Q6K418</accession>
<protein>
    <submittedName>
        <fullName evidence="1">Uncharacterized protein</fullName>
    </submittedName>
</protein>
<sequence length="90" mass="9892">MSSGEKRGNTRARSLAWPGLAGQAARVHDSAPAIGRAGLRNLCLRRPAPGEGGNKVFGKRFARLLPVRPRQLVFLFARVLRAFVDARNRE</sequence>
<organism evidence="1 2">
    <name type="scientific">Oryza sativa subsp. japonica</name>
    <name type="common">Rice</name>
    <dbReference type="NCBI Taxonomy" id="39947"/>
    <lineage>
        <taxon>Eukaryota</taxon>
        <taxon>Viridiplantae</taxon>
        <taxon>Streptophyta</taxon>
        <taxon>Embryophyta</taxon>
        <taxon>Tracheophyta</taxon>
        <taxon>Spermatophyta</taxon>
        <taxon>Magnoliopsida</taxon>
        <taxon>Liliopsida</taxon>
        <taxon>Poales</taxon>
        <taxon>Poaceae</taxon>
        <taxon>BOP clade</taxon>
        <taxon>Oryzoideae</taxon>
        <taxon>Oryzeae</taxon>
        <taxon>Oryzinae</taxon>
        <taxon>Oryza</taxon>
        <taxon>Oryza sativa</taxon>
    </lineage>
</organism>
<evidence type="ECO:0000313" key="2">
    <source>
        <dbReference type="Proteomes" id="UP000000763"/>
    </source>
</evidence>
<proteinExistence type="predicted"/>
<gene>
    <name evidence="1" type="primary">P0523B07.20</name>
</gene>
<dbReference type="Proteomes" id="UP000000763">
    <property type="component" value="Chromosome 9"/>
</dbReference>
<dbReference type="EMBL" id="AP005589">
    <property type="protein sequence ID" value="BAD23423.1"/>
    <property type="molecule type" value="Genomic_DNA"/>
</dbReference>
<name>Q6K418_ORYSJ</name>
<reference evidence="2" key="1">
    <citation type="journal article" date="2005" name="Nature">
        <title>The map-based sequence of the rice genome.</title>
        <authorList>
            <consortium name="International rice genome sequencing project (IRGSP)"/>
            <person name="Matsumoto T."/>
            <person name="Wu J."/>
            <person name="Kanamori H."/>
            <person name="Katayose Y."/>
            <person name="Fujisawa M."/>
            <person name="Namiki N."/>
            <person name="Mizuno H."/>
            <person name="Yamamoto K."/>
            <person name="Antonio B.A."/>
            <person name="Baba T."/>
            <person name="Sakata K."/>
            <person name="Nagamura Y."/>
            <person name="Aoki H."/>
            <person name="Arikawa K."/>
            <person name="Arita K."/>
            <person name="Bito T."/>
            <person name="Chiden Y."/>
            <person name="Fujitsuka N."/>
            <person name="Fukunaka R."/>
            <person name="Hamada M."/>
            <person name="Harada C."/>
            <person name="Hayashi A."/>
            <person name="Hijishita S."/>
            <person name="Honda M."/>
            <person name="Hosokawa S."/>
            <person name="Ichikawa Y."/>
            <person name="Idonuma A."/>
            <person name="Iijima M."/>
            <person name="Ikeda M."/>
            <person name="Ikeno M."/>
            <person name="Ito K."/>
            <person name="Ito S."/>
            <person name="Ito T."/>
            <person name="Ito Y."/>
            <person name="Ito Y."/>
            <person name="Iwabuchi A."/>
            <person name="Kamiya K."/>
            <person name="Karasawa W."/>
            <person name="Kurita K."/>
            <person name="Katagiri S."/>
            <person name="Kikuta A."/>
            <person name="Kobayashi H."/>
            <person name="Kobayashi N."/>
            <person name="Machita K."/>
            <person name="Maehara T."/>
            <person name="Masukawa M."/>
            <person name="Mizubayashi T."/>
            <person name="Mukai Y."/>
            <person name="Nagasaki H."/>
            <person name="Nagata Y."/>
            <person name="Naito S."/>
            <person name="Nakashima M."/>
            <person name="Nakama Y."/>
            <person name="Nakamichi Y."/>
            <person name="Nakamura M."/>
            <person name="Meguro A."/>
            <person name="Negishi M."/>
            <person name="Ohta I."/>
            <person name="Ohta T."/>
            <person name="Okamoto M."/>
            <person name="Ono N."/>
            <person name="Saji S."/>
            <person name="Sakaguchi M."/>
            <person name="Sakai K."/>
            <person name="Shibata M."/>
            <person name="Shimokawa T."/>
            <person name="Song J."/>
            <person name="Takazaki Y."/>
            <person name="Terasawa K."/>
            <person name="Tsugane M."/>
            <person name="Tsuji K."/>
            <person name="Ueda S."/>
            <person name="Waki K."/>
            <person name="Yamagata H."/>
            <person name="Yamamoto M."/>
            <person name="Yamamoto S."/>
            <person name="Yamane H."/>
            <person name="Yoshiki S."/>
            <person name="Yoshihara R."/>
            <person name="Yukawa K."/>
            <person name="Zhong H."/>
            <person name="Yano M."/>
            <person name="Yuan Q."/>
            <person name="Ouyang S."/>
            <person name="Liu J."/>
            <person name="Jones K.M."/>
            <person name="Gansberger K."/>
            <person name="Moffat K."/>
            <person name="Hill J."/>
            <person name="Bera J."/>
            <person name="Fadrosh D."/>
            <person name="Jin S."/>
            <person name="Johri S."/>
            <person name="Kim M."/>
            <person name="Overton L."/>
            <person name="Reardon M."/>
            <person name="Tsitrin T."/>
            <person name="Vuong H."/>
            <person name="Weaver B."/>
            <person name="Ciecko A."/>
            <person name="Tallon L."/>
            <person name="Jackson J."/>
            <person name="Pai G."/>
            <person name="Aken S.V."/>
            <person name="Utterback T."/>
            <person name="Reidmuller S."/>
            <person name="Feldblyum T."/>
            <person name="Hsiao J."/>
            <person name="Zismann V."/>
            <person name="Iobst S."/>
            <person name="de Vazeille A.R."/>
            <person name="Buell C.R."/>
            <person name="Ying K."/>
            <person name="Li Y."/>
            <person name="Lu T."/>
            <person name="Huang Y."/>
            <person name="Zhao Q."/>
            <person name="Feng Q."/>
            <person name="Zhang L."/>
            <person name="Zhu J."/>
            <person name="Weng Q."/>
            <person name="Mu J."/>
            <person name="Lu Y."/>
            <person name="Fan D."/>
            <person name="Liu Y."/>
            <person name="Guan J."/>
            <person name="Zhang Y."/>
            <person name="Yu S."/>
            <person name="Liu X."/>
            <person name="Zhang Y."/>
            <person name="Hong G."/>
            <person name="Han B."/>
            <person name="Choisne N."/>
            <person name="Demange N."/>
            <person name="Orjeda G."/>
            <person name="Samain S."/>
            <person name="Cattolico L."/>
            <person name="Pelletier E."/>
            <person name="Couloux A."/>
            <person name="Segurens B."/>
            <person name="Wincker P."/>
            <person name="D'Hont A."/>
            <person name="Scarpelli C."/>
            <person name="Weissenbach J."/>
            <person name="Salanoubat M."/>
            <person name="Quetier F."/>
            <person name="Yu Y."/>
            <person name="Kim H.R."/>
            <person name="Rambo T."/>
            <person name="Currie J."/>
            <person name="Collura K."/>
            <person name="Luo M."/>
            <person name="Yang T."/>
            <person name="Ammiraju J.S.S."/>
            <person name="Engler F."/>
            <person name="Soderlund C."/>
            <person name="Wing R.A."/>
            <person name="Palmer L.E."/>
            <person name="de la Bastide M."/>
            <person name="Spiegel L."/>
            <person name="Nascimento L."/>
            <person name="Zutavern T."/>
            <person name="O'Shaughnessy A."/>
            <person name="Dike S."/>
            <person name="Dedhia N."/>
            <person name="Preston R."/>
            <person name="Balija V."/>
            <person name="McCombie W.R."/>
            <person name="Chow T."/>
            <person name="Chen H."/>
            <person name="Chung M."/>
            <person name="Chen C."/>
            <person name="Shaw J."/>
            <person name="Wu H."/>
            <person name="Hsiao K."/>
            <person name="Chao Y."/>
            <person name="Chu M."/>
            <person name="Cheng C."/>
            <person name="Hour A."/>
            <person name="Lee P."/>
            <person name="Lin S."/>
            <person name="Lin Y."/>
            <person name="Liou J."/>
            <person name="Liu S."/>
            <person name="Hsing Y."/>
            <person name="Raghuvanshi S."/>
            <person name="Mohanty A."/>
            <person name="Bharti A.K."/>
            <person name="Gaur A."/>
            <person name="Gupta V."/>
            <person name="Kumar D."/>
            <person name="Ravi V."/>
            <person name="Vij S."/>
            <person name="Kapur A."/>
            <person name="Khurana P."/>
            <person name="Khurana P."/>
            <person name="Khurana J.P."/>
            <person name="Tyagi A.K."/>
            <person name="Gaikwad K."/>
            <person name="Singh A."/>
            <person name="Dalal V."/>
            <person name="Srivastava S."/>
            <person name="Dixit A."/>
            <person name="Pal A.K."/>
            <person name="Ghazi I.A."/>
            <person name="Yadav M."/>
            <person name="Pandit A."/>
            <person name="Bhargava A."/>
            <person name="Sureshbabu K."/>
            <person name="Batra K."/>
            <person name="Sharma T.R."/>
            <person name="Mohapatra T."/>
            <person name="Singh N.K."/>
            <person name="Messing J."/>
            <person name="Nelson A.B."/>
            <person name="Fuks G."/>
            <person name="Kavchok S."/>
            <person name="Keizer G."/>
            <person name="Linton E."/>
            <person name="Llaca V."/>
            <person name="Song R."/>
            <person name="Tanyolac B."/>
            <person name="Young S."/>
            <person name="Ho-Il K."/>
            <person name="Hahn J.H."/>
            <person name="Sangsakoo G."/>
            <person name="Vanavichit A."/>
            <person name="de Mattos Luiz.A.T."/>
            <person name="Zimmer P.D."/>
            <person name="Malone G."/>
            <person name="Dellagostin O."/>
            <person name="de Oliveira A.C."/>
            <person name="Bevan M."/>
            <person name="Bancroft I."/>
            <person name="Minx P."/>
            <person name="Cordum H."/>
            <person name="Wilson R."/>
            <person name="Cheng Z."/>
            <person name="Jin W."/>
            <person name="Jiang J."/>
            <person name="Leong S.A."/>
            <person name="Iwama H."/>
            <person name="Gojobori T."/>
            <person name="Itoh T."/>
            <person name="Niimura Y."/>
            <person name="Fujii Y."/>
            <person name="Habara T."/>
            <person name="Sakai H."/>
            <person name="Sato Y."/>
            <person name="Wilson G."/>
            <person name="Kumar K."/>
            <person name="McCouch S."/>
            <person name="Juretic N."/>
            <person name="Hoen D."/>
            <person name="Wright S."/>
            <person name="Bruskiewich R."/>
            <person name="Bureau T."/>
            <person name="Miyao A."/>
            <person name="Hirochika H."/>
            <person name="Nishikawa T."/>
            <person name="Kadowaki K."/>
            <person name="Sugiura M."/>
            <person name="Burr B."/>
            <person name="Sasaki T."/>
        </authorList>
    </citation>
    <scope>NUCLEOTIDE SEQUENCE [LARGE SCALE GENOMIC DNA]</scope>
    <source>
        <strain evidence="2">cv. Nipponbare</strain>
    </source>
</reference>
<reference evidence="2" key="2">
    <citation type="journal article" date="2008" name="Nucleic Acids Res.">
        <title>The rice annotation project database (RAP-DB): 2008 update.</title>
        <authorList>
            <consortium name="The rice annotation project (RAP)"/>
        </authorList>
    </citation>
    <scope>GENOME REANNOTATION</scope>
    <source>
        <strain evidence="2">cv. Nipponbare</strain>
    </source>
</reference>